<organism evidence="1 2">
    <name type="scientific">Schistosoma margrebowiei</name>
    <dbReference type="NCBI Taxonomy" id="48269"/>
    <lineage>
        <taxon>Eukaryota</taxon>
        <taxon>Metazoa</taxon>
        <taxon>Spiralia</taxon>
        <taxon>Lophotrochozoa</taxon>
        <taxon>Platyhelminthes</taxon>
        <taxon>Trematoda</taxon>
        <taxon>Digenea</taxon>
        <taxon>Strigeidida</taxon>
        <taxon>Schistosomatoidea</taxon>
        <taxon>Schistosomatidae</taxon>
        <taxon>Schistosoma</taxon>
    </lineage>
</organism>
<proteinExistence type="predicted"/>
<name>A0A183LVX3_9TREM</name>
<gene>
    <name evidence="1" type="ORF">SMRZ_LOCUS7948</name>
</gene>
<dbReference type="EMBL" id="UZAI01003323">
    <property type="protein sequence ID" value="VDO78883.1"/>
    <property type="molecule type" value="Genomic_DNA"/>
</dbReference>
<protein>
    <submittedName>
        <fullName evidence="1">Uncharacterized protein</fullName>
    </submittedName>
</protein>
<keyword evidence="2" id="KW-1185">Reference proteome</keyword>
<dbReference type="Proteomes" id="UP000277204">
    <property type="component" value="Unassembled WGS sequence"/>
</dbReference>
<sequence length="77" mass="8847">MQLNDLSLLFQTQQQMQKKKTSVATASAEVNFNMHKGKSKILRYNTARTNPITIDGEDLKDVKTFTYMGNMVDQMQM</sequence>
<accession>A0A183LVX3</accession>
<evidence type="ECO:0000313" key="2">
    <source>
        <dbReference type="Proteomes" id="UP000277204"/>
    </source>
</evidence>
<evidence type="ECO:0000313" key="1">
    <source>
        <dbReference type="EMBL" id="VDO78883.1"/>
    </source>
</evidence>
<reference evidence="1 2" key="1">
    <citation type="submission" date="2018-11" db="EMBL/GenBank/DDBJ databases">
        <authorList>
            <consortium name="Pathogen Informatics"/>
        </authorList>
    </citation>
    <scope>NUCLEOTIDE SEQUENCE [LARGE SCALE GENOMIC DNA]</scope>
    <source>
        <strain evidence="1 2">Zambia</strain>
    </source>
</reference>
<dbReference type="AlphaFoldDB" id="A0A183LVX3"/>